<evidence type="ECO:0000313" key="11">
    <source>
        <dbReference type="EMBL" id="KAK0408968.1"/>
    </source>
</evidence>
<feature type="transmembrane region" description="Helical" evidence="9">
    <location>
        <begin position="217"/>
        <end position="238"/>
    </location>
</feature>
<dbReference type="PANTHER" id="PTHR23506:SF26">
    <property type="entry name" value="MFS-TYPE TRANSPORTER SLC18B1"/>
    <property type="match status" value="1"/>
</dbReference>
<evidence type="ECO:0000256" key="2">
    <source>
        <dbReference type="ARBA" id="ARBA00006829"/>
    </source>
</evidence>
<keyword evidence="6 9" id="KW-1133">Transmembrane helix</keyword>
<feature type="compositionally biased region" description="Basic and acidic residues" evidence="8">
    <location>
        <begin position="10"/>
        <end position="23"/>
    </location>
</feature>
<feature type="transmembrane region" description="Helical" evidence="9">
    <location>
        <begin position="359"/>
        <end position="381"/>
    </location>
</feature>
<evidence type="ECO:0000256" key="6">
    <source>
        <dbReference type="ARBA" id="ARBA00022989"/>
    </source>
</evidence>
<feature type="compositionally biased region" description="Basic and acidic residues" evidence="8">
    <location>
        <begin position="62"/>
        <end position="75"/>
    </location>
</feature>
<dbReference type="Pfam" id="PF07690">
    <property type="entry name" value="MFS_1"/>
    <property type="match status" value="1"/>
</dbReference>
<feature type="transmembrane region" description="Helical" evidence="9">
    <location>
        <begin position="458"/>
        <end position="484"/>
    </location>
</feature>
<keyword evidence="3" id="KW-0813">Transport</keyword>
<name>A0AA39HN66_9BILA</name>
<dbReference type="InterPro" id="IPR011701">
    <property type="entry name" value="MFS"/>
</dbReference>
<proteinExistence type="inferred from homology"/>
<evidence type="ECO:0000256" key="8">
    <source>
        <dbReference type="SAM" id="MobiDB-lite"/>
    </source>
</evidence>
<gene>
    <name evidence="11" type="ORF">QR680_004263</name>
</gene>
<dbReference type="InterPro" id="IPR020846">
    <property type="entry name" value="MFS_dom"/>
</dbReference>
<feature type="transmembrane region" description="Helical" evidence="9">
    <location>
        <begin position="250"/>
        <end position="270"/>
    </location>
</feature>
<dbReference type="InterPro" id="IPR036259">
    <property type="entry name" value="MFS_trans_sf"/>
</dbReference>
<sequence length="501" mass="53312">MIPHQSLPDPEIHVQDDNAEWREVNTSVISSTSSSKGSDSLLDKAKTANSSPTPDKTPTSTDSKEDMLSNKEKNEGSPGFMSLNRLQWATLIMLAVTTLADAMEMACISPFFPTEAEKKGLSSSEVGFIMGAYQLATLIFSPIMGRYMATVGPKPMFIGGLLVVGVMTICLGFMRHWPEGRPFFIIALVVYSIKAIGDTADITASLAILAERFPGMLATMIGLFECIAGVGYMIGPVLGGALLQYGGLELPFILMGSIIIAGALVSIRLVSDLKDAANGGENKGMTAMLKIPMMWVMVYAMVISRILLSFLDPTLSPHLESLNLTPTAIGGMFVLSSGTFALTAPLWGIMIDKFRCTDYFIFGGAIASIPAVLLIGPSPLLGLAKSVLPIGIGLGILGVATGAFAIPVFQRCCDTVNKYGFEDNAQTYGGISGIYSAATALGGFLGPTMGGVVVEWVGFPWTVTVLGVGLTVFVITLFLSYLAVGTHKRRERRKQTKPESV</sequence>
<feature type="transmembrane region" description="Helical" evidence="9">
    <location>
        <begin position="156"/>
        <end position="177"/>
    </location>
</feature>
<feature type="compositionally biased region" description="Low complexity" evidence="8">
    <location>
        <begin position="27"/>
        <end position="40"/>
    </location>
</feature>
<keyword evidence="4 9" id="KW-0812">Transmembrane</keyword>
<evidence type="ECO:0000259" key="10">
    <source>
        <dbReference type="PROSITE" id="PS50850"/>
    </source>
</evidence>
<dbReference type="PANTHER" id="PTHR23506">
    <property type="entry name" value="GH10249P"/>
    <property type="match status" value="1"/>
</dbReference>
<dbReference type="AlphaFoldDB" id="A0AA39HN66"/>
<dbReference type="InterPro" id="IPR050930">
    <property type="entry name" value="MFS_Vesicular_Transporter"/>
</dbReference>
<evidence type="ECO:0000256" key="7">
    <source>
        <dbReference type="ARBA" id="ARBA00023136"/>
    </source>
</evidence>
<feature type="transmembrane region" description="Helical" evidence="9">
    <location>
        <begin position="427"/>
        <end position="446"/>
    </location>
</feature>
<feature type="compositionally biased region" description="Low complexity" evidence="8">
    <location>
        <begin position="50"/>
        <end position="61"/>
    </location>
</feature>
<feature type="transmembrane region" description="Helical" evidence="9">
    <location>
        <begin position="291"/>
        <end position="308"/>
    </location>
</feature>
<comment type="caution">
    <text evidence="11">The sequence shown here is derived from an EMBL/GenBank/DDBJ whole genome shotgun (WGS) entry which is preliminary data.</text>
</comment>
<dbReference type="Proteomes" id="UP001175271">
    <property type="component" value="Unassembled WGS sequence"/>
</dbReference>
<dbReference type="GO" id="GO:0016020">
    <property type="term" value="C:membrane"/>
    <property type="evidence" value="ECO:0007669"/>
    <property type="project" value="UniProtKB-SubCell"/>
</dbReference>
<evidence type="ECO:0000313" key="12">
    <source>
        <dbReference type="Proteomes" id="UP001175271"/>
    </source>
</evidence>
<evidence type="ECO:0000256" key="4">
    <source>
        <dbReference type="ARBA" id="ARBA00022692"/>
    </source>
</evidence>
<feature type="transmembrane region" description="Helical" evidence="9">
    <location>
        <begin position="387"/>
        <end position="406"/>
    </location>
</feature>
<comment type="subcellular location">
    <subcellularLocation>
        <location evidence="1">Membrane</location>
        <topology evidence="1">Multi-pass membrane protein</topology>
    </subcellularLocation>
</comment>
<dbReference type="SUPFAM" id="SSF103473">
    <property type="entry name" value="MFS general substrate transporter"/>
    <property type="match status" value="1"/>
</dbReference>
<feature type="transmembrane region" description="Helical" evidence="9">
    <location>
        <begin position="124"/>
        <end position="144"/>
    </location>
</feature>
<feature type="domain" description="Major facilitator superfamily (MFS) profile" evidence="10">
    <location>
        <begin position="90"/>
        <end position="488"/>
    </location>
</feature>
<dbReference type="PRINTS" id="PR01035">
    <property type="entry name" value="TCRTETA"/>
</dbReference>
<accession>A0AA39HN66</accession>
<keyword evidence="12" id="KW-1185">Reference proteome</keyword>
<keyword evidence="5" id="KW-0532">Neurotransmitter transport</keyword>
<comment type="similarity">
    <text evidence="2">Belongs to the major facilitator superfamily. Vesicular transporter family.</text>
</comment>
<protein>
    <recommendedName>
        <fullName evidence="10">Major facilitator superfamily (MFS) profile domain-containing protein</fullName>
    </recommendedName>
</protein>
<evidence type="ECO:0000256" key="1">
    <source>
        <dbReference type="ARBA" id="ARBA00004141"/>
    </source>
</evidence>
<feature type="transmembrane region" description="Helical" evidence="9">
    <location>
        <begin position="328"/>
        <end position="347"/>
    </location>
</feature>
<reference evidence="11" key="1">
    <citation type="submission" date="2023-06" db="EMBL/GenBank/DDBJ databases">
        <title>Genomic analysis of the entomopathogenic nematode Steinernema hermaphroditum.</title>
        <authorList>
            <person name="Schwarz E.M."/>
            <person name="Heppert J.K."/>
            <person name="Baniya A."/>
            <person name="Schwartz H.T."/>
            <person name="Tan C.-H."/>
            <person name="Antoshechkin I."/>
            <person name="Sternberg P.W."/>
            <person name="Goodrich-Blair H."/>
            <person name="Dillman A.R."/>
        </authorList>
    </citation>
    <scope>NUCLEOTIDE SEQUENCE</scope>
    <source>
        <strain evidence="11">PS9179</strain>
        <tissue evidence="11">Whole animal</tissue>
    </source>
</reference>
<dbReference type="Gene3D" id="1.20.1250.20">
    <property type="entry name" value="MFS general substrate transporter like domains"/>
    <property type="match status" value="2"/>
</dbReference>
<feature type="region of interest" description="Disordered" evidence="8">
    <location>
        <begin position="1"/>
        <end position="78"/>
    </location>
</feature>
<organism evidence="11 12">
    <name type="scientific">Steinernema hermaphroditum</name>
    <dbReference type="NCBI Taxonomy" id="289476"/>
    <lineage>
        <taxon>Eukaryota</taxon>
        <taxon>Metazoa</taxon>
        <taxon>Ecdysozoa</taxon>
        <taxon>Nematoda</taxon>
        <taxon>Chromadorea</taxon>
        <taxon>Rhabditida</taxon>
        <taxon>Tylenchina</taxon>
        <taxon>Panagrolaimomorpha</taxon>
        <taxon>Strongyloidoidea</taxon>
        <taxon>Steinernematidae</taxon>
        <taxon>Steinernema</taxon>
    </lineage>
</organism>
<evidence type="ECO:0000256" key="5">
    <source>
        <dbReference type="ARBA" id="ARBA00022775"/>
    </source>
</evidence>
<dbReference type="PROSITE" id="PS50850">
    <property type="entry name" value="MFS"/>
    <property type="match status" value="1"/>
</dbReference>
<dbReference type="GO" id="GO:0022857">
    <property type="term" value="F:transmembrane transporter activity"/>
    <property type="evidence" value="ECO:0007669"/>
    <property type="project" value="InterPro"/>
</dbReference>
<evidence type="ECO:0000256" key="9">
    <source>
        <dbReference type="SAM" id="Phobius"/>
    </source>
</evidence>
<keyword evidence="7 9" id="KW-0472">Membrane</keyword>
<dbReference type="EMBL" id="JAUCMV010000003">
    <property type="protein sequence ID" value="KAK0408968.1"/>
    <property type="molecule type" value="Genomic_DNA"/>
</dbReference>
<feature type="transmembrane region" description="Helical" evidence="9">
    <location>
        <begin position="183"/>
        <end position="210"/>
    </location>
</feature>
<dbReference type="InterPro" id="IPR001958">
    <property type="entry name" value="Tet-R_TetA/multi-R_MdtG-like"/>
</dbReference>
<evidence type="ECO:0000256" key="3">
    <source>
        <dbReference type="ARBA" id="ARBA00022448"/>
    </source>
</evidence>
<feature type="transmembrane region" description="Helical" evidence="9">
    <location>
        <begin position="88"/>
        <end position="112"/>
    </location>
</feature>